<sequence>MTAFSMTTRAFARRSIAALMTGGSLLCLLQAPSWAETPSVKTGGIHGCPLIGGQLPDNCARPDAGHIIPLAPGKNTEKDGVAPIAAPEGFRITIEEPKRPAPSLDGATERKADLLLASDDIQVSFSGLETPRRLSLVTSDGRAGYVAGSRIGLRPAANYPAWVTSAELRIADAARPHVPLAKLPVTLNHEAAWVMPDTAEVRDYVVVLRVYDAAGRFDETTPVTLSRLAKDQPTEPKNAPLYASDDGEDMTRRRAIPVRGGTVTVSGSGPEGASSIEVMGERVALDGSGRFVIERILPPGVHTIRAGANGPARRVEIPVSDWFYVGQADLTYGTDKTEGSYALGRLAGYAKGVTAGGYTFRLSADTREGELRDLIRDLDEKNPDRVQARIAGDDVYPTFGDDSQMIDDAPTSGKLYARVDHGNSHLMWGDFQATPGSSPLIRSDRTLYGAQGKWVSPQVTPSGEAAAMVTLHAANPDRLSQRDVLRGTGGSAYFLRRQDILPGTETIWVEMRDPISGRVIERRQLAEDTDYEIDFYQGVVILRRPLSSSVGDGFLTDRPLGGAEANLVVQYEYVPTIGDVDGYSTGGRAEAWIGEHLRLGVSGQRDTSGVSDNTAAGGDLLLRQSEATWLRLDLAQSEGPGFGASHSLNGGLDNDPRAAETSGKPSNGALGLKGRAYGLNFAADLAELSNSRLSGEIAGFAERRERGFVSADHDVAATQSNYGLSGKIAFSDRYSLGFNLEAFSDADGQRDDSADLRFITQLTEQWRLEAGIAHSRRIDSGSTREESGLRTDGGMRLVWERDEDHALWAFAQGTLRKTGTMETNDRFGLGGAWQLSERYGVEGEVSTGSLGGAGRLALTQDNGAGSSYHIGYALDPLRRYDQTLTGRDGGTFVTGASQKLSEAVSLQTEARFDRLGANPALTNTYGVSYRPSDLWTWTGGIDYGSTETEQNGTYRRLGYSAGVHYAEKDGIDAALRSEYRVDRSTDGKLDRENWLIDAGVTWKIDEEQRLLFDLAAAVSTSSQDSLRDGRYIEANIGYAFRPVMDDRLNLLLRYTWLEDLPGPDQVNVAGDIEGPRQRSHIFSIDANYDLNTQWTIGAKLGHRSGTVETRGTGELVDNAATLAILRADYNFVHNWDVMAELRSMRLHEHEVTENAGLISVYRHLGSNVKLGVGYLWGEVSDDLRLIEGEREGMHINLLAKF</sequence>
<comment type="caution">
    <text evidence="3">The sequence shown here is derived from an EMBL/GenBank/DDBJ whole genome shotgun (WGS) entry which is preliminary data.</text>
</comment>
<dbReference type="Proteomes" id="UP001239680">
    <property type="component" value="Unassembled WGS sequence"/>
</dbReference>
<keyword evidence="3" id="KW-0675">Receptor</keyword>
<evidence type="ECO:0000313" key="3">
    <source>
        <dbReference type="EMBL" id="MDQ2066840.1"/>
    </source>
</evidence>
<protein>
    <submittedName>
        <fullName evidence="3">TonB-dependent receptor</fullName>
    </submittedName>
</protein>
<feature type="region of interest" description="Disordered" evidence="1">
    <location>
        <begin position="643"/>
        <end position="667"/>
    </location>
</feature>
<dbReference type="RefSeq" id="WP_306680552.1">
    <property type="nucleotide sequence ID" value="NZ_JAVDBT010000009.1"/>
</dbReference>
<feature type="signal peptide" evidence="2">
    <location>
        <begin position="1"/>
        <end position="35"/>
    </location>
</feature>
<accession>A0ABU0W170</accession>
<reference evidence="3 4" key="1">
    <citation type="submission" date="2023-08" db="EMBL/GenBank/DDBJ databases">
        <title>Characterization of two Paracoccaceae strains isolated from Phycosphere and proposal of Xinfangfangia lacusdiani sp. nov.</title>
        <authorList>
            <person name="Deng Y."/>
            <person name="Zhang Y.Q."/>
        </authorList>
    </citation>
    <scope>NUCLEOTIDE SEQUENCE [LARGE SCALE GENOMIC DNA]</scope>
    <source>
        <strain evidence="3 4">CPCC 101601</strain>
    </source>
</reference>
<feature type="chain" id="PRO_5046476737" evidence="2">
    <location>
        <begin position="36"/>
        <end position="1201"/>
    </location>
</feature>
<evidence type="ECO:0000256" key="2">
    <source>
        <dbReference type="SAM" id="SignalP"/>
    </source>
</evidence>
<proteinExistence type="predicted"/>
<dbReference type="EMBL" id="JAVDBT010000009">
    <property type="protein sequence ID" value="MDQ2066840.1"/>
    <property type="molecule type" value="Genomic_DNA"/>
</dbReference>
<gene>
    <name evidence="3" type="ORF">Q9295_10670</name>
</gene>
<name>A0ABU0W170_9RHOB</name>
<evidence type="ECO:0000256" key="1">
    <source>
        <dbReference type="SAM" id="MobiDB-lite"/>
    </source>
</evidence>
<dbReference type="SUPFAM" id="SSF56935">
    <property type="entry name" value="Porins"/>
    <property type="match status" value="1"/>
</dbReference>
<organism evidence="3 4">
    <name type="scientific">Pseudogemmobacter lacusdianii</name>
    <dbReference type="NCBI Taxonomy" id="3069608"/>
    <lineage>
        <taxon>Bacteria</taxon>
        <taxon>Pseudomonadati</taxon>
        <taxon>Pseudomonadota</taxon>
        <taxon>Alphaproteobacteria</taxon>
        <taxon>Rhodobacterales</taxon>
        <taxon>Paracoccaceae</taxon>
        <taxon>Pseudogemmobacter</taxon>
    </lineage>
</organism>
<keyword evidence="4" id="KW-1185">Reference proteome</keyword>
<evidence type="ECO:0000313" key="4">
    <source>
        <dbReference type="Proteomes" id="UP001239680"/>
    </source>
</evidence>
<keyword evidence="2" id="KW-0732">Signal</keyword>